<feature type="domain" description="Transcriptional repressor PaaX-like central Cas2-like" evidence="1">
    <location>
        <begin position="123"/>
        <end position="190"/>
    </location>
</feature>
<comment type="caution">
    <text evidence="2">The sequence shown here is derived from an EMBL/GenBank/DDBJ whole genome shotgun (WGS) entry which is preliminary data.</text>
</comment>
<sequence>MKRGEITLKILEFLEETAGDFSDVFAAYFNAGYGASLGKLEYLKNKAYEKRMKRRVKRDEELAIRRKCAKILYSLKRDGLIKKERGLFKTTKKGKREKERLREKLLKSLPIINYDKNKSDKIVLVAFDVPENQRQKRNWLRAVLKYLDYKMIQKSVWLGSTLIPEEFIKDLRNVGLIDAVEIVVINKKGTLSKNES</sequence>
<name>A0A2H0NF24_9BACT</name>
<protein>
    <recommendedName>
        <fullName evidence="1">Transcriptional repressor PaaX-like central Cas2-like domain-containing protein</fullName>
    </recommendedName>
</protein>
<dbReference type="Proteomes" id="UP000228867">
    <property type="component" value="Unassembled WGS sequence"/>
</dbReference>
<proteinExistence type="predicted"/>
<evidence type="ECO:0000313" key="2">
    <source>
        <dbReference type="EMBL" id="PIR07490.1"/>
    </source>
</evidence>
<dbReference type="AlphaFoldDB" id="A0A2H0NF24"/>
<dbReference type="InterPro" id="IPR048846">
    <property type="entry name" value="PaaX-like_central"/>
</dbReference>
<gene>
    <name evidence="2" type="ORF">COV54_00835</name>
</gene>
<evidence type="ECO:0000259" key="1">
    <source>
        <dbReference type="Pfam" id="PF20803"/>
    </source>
</evidence>
<reference evidence="2 3" key="1">
    <citation type="submission" date="2017-09" db="EMBL/GenBank/DDBJ databases">
        <title>Depth-based differentiation of microbial function through sediment-hosted aquifers and enrichment of novel symbionts in the deep terrestrial subsurface.</title>
        <authorList>
            <person name="Probst A.J."/>
            <person name="Ladd B."/>
            <person name="Jarett J.K."/>
            <person name="Geller-Mcgrath D.E."/>
            <person name="Sieber C.M."/>
            <person name="Emerson J.B."/>
            <person name="Anantharaman K."/>
            <person name="Thomas B.C."/>
            <person name="Malmstrom R."/>
            <person name="Stieglmeier M."/>
            <person name="Klingl A."/>
            <person name="Woyke T."/>
            <person name="Ryan C.M."/>
            <person name="Banfield J.F."/>
        </authorList>
    </citation>
    <scope>NUCLEOTIDE SEQUENCE [LARGE SCALE GENOMIC DNA]</scope>
    <source>
        <strain evidence="2">CG11_big_fil_rev_8_21_14_0_20_38_23</strain>
    </source>
</reference>
<evidence type="ECO:0000313" key="3">
    <source>
        <dbReference type="Proteomes" id="UP000228867"/>
    </source>
</evidence>
<dbReference type="Pfam" id="PF20803">
    <property type="entry name" value="PaaX_M"/>
    <property type="match status" value="1"/>
</dbReference>
<accession>A0A2H0NF24</accession>
<organism evidence="2 3">
    <name type="scientific">Candidatus Jorgensenbacteria bacterium CG11_big_fil_rev_8_21_14_0_20_38_23</name>
    <dbReference type="NCBI Taxonomy" id="1974594"/>
    <lineage>
        <taxon>Bacteria</taxon>
        <taxon>Candidatus Joergenseniibacteriota</taxon>
    </lineage>
</organism>
<dbReference type="EMBL" id="PCWR01000019">
    <property type="protein sequence ID" value="PIR07490.1"/>
    <property type="molecule type" value="Genomic_DNA"/>
</dbReference>